<sequence length="88" mass="10135">METILNIKTKKDLKKKAQSLASELGVPLTTVVNSYLKQFVRERKLVLEMEPRISDSLMDKWHKISLEANKNVSKKFTKATDLVAYLKI</sequence>
<accession>A0A1G2UQ44</accession>
<organism evidence="1 2">
    <name type="scientific">Candidatus Zambryskibacteria bacterium RIFCSPLOWO2_02_FULL_44_12b</name>
    <dbReference type="NCBI Taxonomy" id="1802772"/>
    <lineage>
        <taxon>Bacteria</taxon>
        <taxon>Candidatus Zambryskiibacteriota</taxon>
    </lineage>
</organism>
<evidence type="ECO:0000313" key="1">
    <source>
        <dbReference type="EMBL" id="OHB11517.1"/>
    </source>
</evidence>
<name>A0A1G2UQ44_9BACT</name>
<dbReference type="AlphaFoldDB" id="A0A1G2UQ44"/>
<dbReference type="STRING" id="1802772.A3H60_01370"/>
<comment type="caution">
    <text evidence="1">The sequence shown here is derived from an EMBL/GenBank/DDBJ whole genome shotgun (WGS) entry which is preliminary data.</text>
</comment>
<dbReference type="InterPro" id="IPR013321">
    <property type="entry name" value="Arc_rbn_hlx_hlx"/>
</dbReference>
<gene>
    <name evidence="1" type="ORF">A3H60_01370</name>
</gene>
<evidence type="ECO:0000313" key="2">
    <source>
        <dbReference type="Proteomes" id="UP000177202"/>
    </source>
</evidence>
<dbReference type="Gene3D" id="1.10.1220.10">
    <property type="entry name" value="Met repressor-like"/>
    <property type="match status" value="1"/>
</dbReference>
<proteinExistence type="predicted"/>
<protein>
    <recommendedName>
        <fullName evidence="3">Antitoxin</fullName>
    </recommendedName>
</protein>
<evidence type="ECO:0008006" key="3">
    <source>
        <dbReference type="Google" id="ProtNLM"/>
    </source>
</evidence>
<dbReference type="GO" id="GO:0006355">
    <property type="term" value="P:regulation of DNA-templated transcription"/>
    <property type="evidence" value="ECO:0007669"/>
    <property type="project" value="InterPro"/>
</dbReference>
<dbReference type="Proteomes" id="UP000177202">
    <property type="component" value="Unassembled WGS sequence"/>
</dbReference>
<dbReference type="EMBL" id="MHWP01000001">
    <property type="protein sequence ID" value="OHB11517.1"/>
    <property type="molecule type" value="Genomic_DNA"/>
</dbReference>
<reference evidence="1 2" key="1">
    <citation type="journal article" date="2016" name="Nat. Commun.">
        <title>Thousands of microbial genomes shed light on interconnected biogeochemical processes in an aquifer system.</title>
        <authorList>
            <person name="Anantharaman K."/>
            <person name="Brown C.T."/>
            <person name="Hug L.A."/>
            <person name="Sharon I."/>
            <person name="Castelle C.J."/>
            <person name="Probst A.J."/>
            <person name="Thomas B.C."/>
            <person name="Singh A."/>
            <person name="Wilkins M.J."/>
            <person name="Karaoz U."/>
            <person name="Brodie E.L."/>
            <person name="Williams K.H."/>
            <person name="Hubbard S.S."/>
            <person name="Banfield J.F."/>
        </authorList>
    </citation>
    <scope>NUCLEOTIDE SEQUENCE [LARGE SCALE GENOMIC DNA]</scope>
</reference>